<dbReference type="GO" id="GO:0004888">
    <property type="term" value="F:transmembrane signaling receptor activity"/>
    <property type="evidence" value="ECO:0007669"/>
    <property type="project" value="InterPro"/>
</dbReference>
<dbReference type="Pfam" id="PF02931">
    <property type="entry name" value="Neur_chan_LBD"/>
    <property type="match status" value="1"/>
</dbReference>
<dbReference type="PROSITE" id="PS00236">
    <property type="entry name" value="NEUROTR_ION_CHANNEL"/>
    <property type="match status" value="1"/>
</dbReference>
<evidence type="ECO:0000313" key="16">
    <source>
        <dbReference type="EMBL" id="CAB3402664.1"/>
    </source>
</evidence>
<feature type="chain" id="PRO_5035962138" description="Ligand-gated ion channel 50" evidence="13">
    <location>
        <begin position="24"/>
        <end position="470"/>
    </location>
</feature>
<dbReference type="InterPro" id="IPR006028">
    <property type="entry name" value="GABAA/Glycine_rcpt"/>
</dbReference>
<gene>
    <name evidence="16" type="ORF">CBOVIS_LOCUS5254</name>
</gene>
<dbReference type="PRINTS" id="PR00252">
    <property type="entry name" value="NRIONCHANNEL"/>
</dbReference>
<dbReference type="SUPFAM" id="SSF90112">
    <property type="entry name" value="Neurotransmitter-gated ion-channel transmembrane pore"/>
    <property type="match status" value="1"/>
</dbReference>
<keyword evidence="7 13" id="KW-1133">Transmembrane helix</keyword>
<feature type="domain" description="Neurotransmitter-gated ion-channel ligand-binding" evidence="14">
    <location>
        <begin position="38"/>
        <end position="240"/>
    </location>
</feature>
<sequence>MRLKFILFCILSTILVDFTGSEAVKDKKCSRNSINLGRLIDTLLTDYDVHLLPQAEGVNVTIELHVQGVSGISEITGDFSLDVMYSEIWQDPRLAFKHLNVCATNITLKSDFRKKIWTPDTCIINSKSSSIHSSPSENTFVILYENGLVWSNFRLNVKTPCSVNLKMFPFDSLSCEIVLESYSFNTDEVRLMWHDVPITMMEKVELPDFDLIGWSTDHQRLEYPNGIWDRAKVKFTFARRYGFYLFQSYFPTSLTVISSWVGFFFDVRSVSARITLGVSSLLALTFQFGNVLRHLPRVSYIKCLDVWMIFSVIFIFCTLVELAIVCQLNRWERERQIGSKVLGHWLNQIRKTRKKDIKEDPNNGGVRKRIPVLASIKSSDSTNVTNTTCEATKNSNNFSSIENETFAYEKKTGFGHRIQRLVYSICPPDRDWTITSVQVDRCSMIMFPLSFLIFNIVYWSIYFMKMDRPM</sequence>
<evidence type="ECO:0000313" key="17">
    <source>
        <dbReference type="Proteomes" id="UP000494206"/>
    </source>
</evidence>
<evidence type="ECO:0000256" key="8">
    <source>
        <dbReference type="ARBA" id="ARBA00023065"/>
    </source>
</evidence>
<evidence type="ECO:0008006" key="18">
    <source>
        <dbReference type="Google" id="ProtNLM"/>
    </source>
</evidence>
<evidence type="ECO:0000256" key="9">
    <source>
        <dbReference type="ARBA" id="ARBA00023136"/>
    </source>
</evidence>
<keyword evidence="9 13" id="KW-0472">Membrane</keyword>
<feature type="transmembrane region" description="Helical" evidence="13">
    <location>
        <begin position="241"/>
        <end position="265"/>
    </location>
</feature>
<dbReference type="GO" id="GO:0005230">
    <property type="term" value="F:extracellular ligand-gated monoatomic ion channel activity"/>
    <property type="evidence" value="ECO:0007669"/>
    <property type="project" value="InterPro"/>
</dbReference>
<dbReference type="CDD" id="cd19049">
    <property type="entry name" value="LGIC_TM_anion"/>
    <property type="match status" value="1"/>
</dbReference>
<keyword evidence="11 13" id="KW-0407">Ion channel</keyword>
<dbReference type="CDD" id="cd18990">
    <property type="entry name" value="LGIC_ECD_GABAAR"/>
    <property type="match status" value="1"/>
</dbReference>
<evidence type="ECO:0000256" key="2">
    <source>
        <dbReference type="ARBA" id="ARBA00004236"/>
    </source>
</evidence>
<feature type="transmembrane region" description="Helical" evidence="13">
    <location>
        <begin position="272"/>
        <end position="292"/>
    </location>
</feature>
<evidence type="ECO:0000256" key="6">
    <source>
        <dbReference type="ARBA" id="ARBA00022729"/>
    </source>
</evidence>
<name>A0A8S1EG28_9PELO</name>
<keyword evidence="3 13" id="KW-0813">Transport</keyword>
<evidence type="ECO:0000256" key="11">
    <source>
        <dbReference type="ARBA" id="ARBA00023303"/>
    </source>
</evidence>
<feature type="domain" description="Neurotransmitter-gated ion-channel transmembrane" evidence="15">
    <location>
        <begin position="249"/>
        <end position="459"/>
    </location>
</feature>
<keyword evidence="10" id="KW-0325">Glycoprotein</keyword>
<evidence type="ECO:0000256" key="5">
    <source>
        <dbReference type="ARBA" id="ARBA00022692"/>
    </source>
</evidence>
<keyword evidence="5 13" id="KW-0812">Transmembrane</keyword>
<dbReference type="InterPro" id="IPR038050">
    <property type="entry name" value="Neuro_actylchol_rec"/>
</dbReference>
<evidence type="ECO:0000259" key="14">
    <source>
        <dbReference type="Pfam" id="PF02931"/>
    </source>
</evidence>
<keyword evidence="4" id="KW-1003">Cell membrane</keyword>
<dbReference type="EMBL" id="CADEPM010000003">
    <property type="protein sequence ID" value="CAB3402664.1"/>
    <property type="molecule type" value="Genomic_DNA"/>
</dbReference>
<dbReference type="InterPro" id="IPR006029">
    <property type="entry name" value="Neurotrans-gated_channel_TM"/>
</dbReference>
<dbReference type="InterPro" id="IPR018000">
    <property type="entry name" value="Neurotransmitter_ion_chnl_CS"/>
</dbReference>
<dbReference type="Gene3D" id="1.20.58.390">
    <property type="entry name" value="Neurotransmitter-gated ion-channel transmembrane domain"/>
    <property type="match status" value="1"/>
</dbReference>
<dbReference type="PRINTS" id="PR00253">
    <property type="entry name" value="GABAARECEPTR"/>
</dbReference>
<dbReference type="AlphaFoldDB" id="A0A8S1EG28"/>
<comment type="similarity">
    <text evidence="12 13">Belongs to the ligand-gated ion channel (TC 1.A.9) family.</text>
</comment>
<evidence type="ECO:0000256" key="13">
    <source>
        <dbReference type="RuleBase" id="RU000687"/>
    </source>
</evidence>
<dbReference type="OrthoDB" id="442503at2759"/>
<dbReference type="PANTHER" id="PTHR18945">
    <property type="entry name" value="NEUROTRANSMITTER GATED ION CHANNEL"/>
    <property type="match status" value="1"/>
</dbReference>
<evidence type="ECO:0000256" key="7">
    <source>
        <dbReference type="ARBA" id="ARBA00022989"/>
    </source>
</evidence>
<feature type="signal peptide" evidence="13">
    <location>
        <begin position="1"/>
        <end position="23"/>
    </location>
</feature>
<evidence type="ECO:0000259" key="15">
    <source>
        <dbReference type="Pfam" id="PF02932"/>
    </source>
</evidence>
<evidence type="ECO:0000256" key="4">
    <source>
        <dbReference type="ARBA" id="ARBA00022475"/>
    </source>
</evidence>
<dbReference type="Proteomes" id="UP000494206">
    <property type="component" value="Unassembled WGS sequence"/>
</dbReference>
<reference evidence="16 17" key="1">
    <citation type="submission" date="2020-04" db="EMBL/GenBank/DDBJ databases">
        <authorList>
            <person name="Laetsch R D."/>
            <person name="Stevens L."/>
            <person name="Kumar S."/>
            <person name="Blaxter L. M."/>
        </authorList>
    </citation>
    <scope>NUCLEOTIDE SEQUENCE [LARGE SCALE GENOMIC DNA]</scope>
</reference>
<dbReference type="InterPro" id="IPR006202">
    <property type="entry name" value="Neur_chan_lig-bd"/>
</dbReference>
<keyword evidence="17" id="KW-1185">Reference proteome</keyword>
<dbReference type="InterPro" id="IPR036734">
    <property type="entry name" value="Neur_chan_lig-bd_sf"/>
</dbReference>
<protein>
    <recommendedName>
        <fullName evidence="18">Ligand-gated ion channel 50</fullName>
    </recommendedName>
</protein>
<proteinExistence type="inferred from homology"/>
<dbReference type="InterPro" id="IPR006201">
    <property type="entry name" value="Neur_channel"/>
</dbReference>
<feature type="transmembrane region" description="Helical" evidence="13">
    <location>
        <begin position="304"/>
        <end position="326"/>
    </location>
</feature>
<evidence type="ECO:0000256" key="1">
    <source>
        <dbReference type="ARBA" id="ARBA00004141"/>
    </source>
</evidence>
<dbReference type="FunFam" id="2.70.170.10:FF:000035">
    <property type="entry name" value="Ligand-Gated ion Channel"/>
    <property type="match status" value="1"/>
</dbReference>
<evidence type="ECO:0000256" key="12">
    <source>
        <dbReference type="ARBA" id="ARBA00061606"/>
    </source>
</evidence>
<dbReference type="Gene3D" id="2.70.170.10">
    <property type="entry name" value="Neurotransmitter-gated ion-channel ligand-binding domain"/>
    <property type="match status" value="1"/>
</dbReference>
<comment type="caution">
    <text evidence="16">The sequence shown here is derived from an EMBL/GenBank/DDBJ whole genome shotgun (WGS) entry which is preliminary data.</text>
</comment>
<evidence type="ECO:0000256" key="10">
    <source>
        <dbReference type="ARBA" id="ARBA00023180"/>
    </source>
</evidence>
<dbReference type="InterPro" id="IPR036719">
    <property type="entry name" value="Neuro-gated_channel_TM_sf"/>
</dbReference>
<dbReference type="SUPFAM" id="SSF63712">
    <property type="entry name" value="Nicotinic receptor ligand binding domain-like"/>
    <property type="match status" value="1"/>
</dbReference>
<dbReference type="Pfam" id="PF02932">
    <property type="entry name" value="Neur_chan_memb"/>
    <property type="match status" value="1"/>
</dbReference>
<keyword evidence="6 13" id="KW-0732">Signal</keyword>
<keyword evidence="8 13" id="KW-0406">Ion transport</keyword>
<feature type="transmembrane region" description="Helical" evidence="13">
    <location>
        <begin position="445"/>
        <end position="464"/>
    </location>
</feature>
<organism evidence="16 17">
    <name type="scientific">Caenorhabditis bovis</name>
    <dbReference type="NCBI Taxonomy" id="2654633"/>
    <lineage>
        <taxon>Eukaryota</taxon>
        <taxon>Metazoa</taxon>
        <taxon>Ecdysozoa</taxon>
        <taxon>Nematoda</taxon>
        <taxon>Chromadorea</taxon>
        <taxon>Rhabditida</taxon>
        <taxon>Rhabditina</taxon>
        <taxon>Rhabditomorpha</taxon>
        <taxon>Rhabditoidea</taxon>
        <taxon>Rhabditidae</taxon>
        <taxon>Peloderinae</taxon>
        <taxon>Caenorhabditis</taxon>
    </lineage>
</organism>
<dbReference type="GO" id="GO:0005886">
    <property type="term" value="C:plasma membrane"/>
    <property type="evidence" value="ECO:0007669"/>
    <property type="project" value="UniProtKB-SubCell"/>
</dbReference>
<evidence type="ECO:0000256" key="3">
    <source>
        <dbReference type="ARBA" id="ARBA00022448"/>
    </source>
</evidence>
<accession>A0A8S1EG28</accession>
<comment type="subcellular location">
    <subcellularLocation>
        <location evidence="2">Cell membrane</location>
    </subcellularLocation>
    <subcellularLocation>
        <location evidence="1">Membrane</location>
        <topology evidence="1">Multi-pass membrane protein</topology>
    </subcellularLocation>
</comment>